<name>A0A5J4PNT5_9EUKA</name>
<evidence type="ECO:0000313" key="2">
    <source>
        <dbReference type="EMBL" id="KAA6310822.1"/>
    </source>
</evidence>
<gene>
    <name evidence="2" type="ORF">EZS28_056239</name>
</gene>
<organism evidence="2 3">
    <name type="scientific">Streblomastix strix</name>
    <dbReference type="NCBI Taxonomy" id="222440"/>
    <lineage>
        <taxon>Eukaryota</taxon>
        <taxon>Metamonada</taxon>
        <taxon>Preaxostyla</taxon>
        <taxon>Oxymonadida</taxon>
        <taxon>Streblomastigidae</taxon>
        <taxon>Streblomastix</taxon>
    </lineage>
</organism>
<feature type="compositionally biased region" description="Basic and acidic residues" evidence="1">
    <location>
        <begin position="65"/>
        <end position="83"/>
    </location>
</feature>
<evidence type="ECO:0000256" key="1">
    <source>
        <dbReference type="SAM" id="MobiDB-lite"/>
    </source>
</evidence>
<sequence>MISLDPTKIKKNKFFLNHLKNNKDFKAFVTTSSPSPQQAKKTDQNPQLDNSKTPSSLKPKFIPRKSKELDDLYIKKSDGDDRYSSYTTRPASQRFQSYMYKQPQQSTASIPLSQPQASQVSQQRKATSPLSSSQA</sequence>
<dbReference type="EMBL" id="SNRW01049558">
    <property type="protein sequence ID" value="KAA6310822.1"/>
    <property type="molecule type" value="Genomic_DNA"/>
</dbReference>
<reference evidence="2 3" key="1">
    <citation type="submission" date="2019-03" db="EMBL/GenBank/DDBJ databases">
        <title>Single cell metagenomics reveals metabolic interactions within the superorganism composed of flagellate Streblomastix strix and complex community of Bacteroidetes bacteria on its surface.</title>
        <authorList>
            <person name="Treitli S.C."/>
            <person name="Kolisko M."/>
            <person name="Husnik F."/>
            <person name="Keeling P."/>
            <person name="Hampl V."/>
        </authorList>
    </citation>
    <scope>NUCLEOTIDE SEQUENCE [LARGE SCALE GENOMIC DNA]</scope>
    <source>
        <strain evidence="2">ST1C</strain>
    </source>
</reference>
<dbReference type="Proteomes" id="UP000324800">
    <property type="component" value="Unassembled WGS sequence"/>
</dbReference>
<accession>A0A5J4PNT5</accession>
<proteinExistence type="predicted"/>
<protein>
    <submittedName>
        <fullName evidence="2">Uncharacterized protein</fullName>
    </submittedName>
</protein>
<dbReference type="AlphaFoldDB" id="A0A5J4PNT5"/>
<feature type="non-terminal residue" evidence="2">
    <location>
        <position position="135"/>
    </location>
</feature>
<feature type="compositionally biased region" description="Polar residues" evidence="1">
    <location>
        <begin position="29"/>
        <end position="56"/>
    </location>
</feature>
<feature type="compositionally biased region" description="Polar residues" evidence="1">
    <location>
        <begin position="102"/>
        <end position="135"/>
    </location>
</feature>
<evidence type="ECO:0000313" key="3">
    <source>
        <dbReference type="Proteomes" id="UP000324800"/>
    </source>
</evidence>
<feature type="region of interest" description="Disordered" evidence="1">
    <location>
        <begin position="28"/>
        <end position="135"/>
    </location>
</feature>
<comment type="caution">
    <text evidence="2">The sequence shown here is derived from an EMBL/GenBank/DDBJ whole genome shotgun (WGS) entry which is preliminary data.</text>
</comment>
<feature type="compositionally biased region" description="Polar residues" evidence="1">
    <location>
        <begin position="84"/>
        <end position="96"/>
    </location>
</feature>